<accession>A0AAV4NIL3</accession>
<name>A0AAV4NIL3_CAEEX</name>
<keyword evidence="2" id="KW-1185">Reference proteome</keyword>
<evidence type="ECO:0000313" key="1">
    <source>
        <dbReference type="EMBL" id="GIX84493.1"/>
    </source>
</evidence>
<proteinExistence type="predicted"/>
<comment type="caution">
    <text evidence="1">The sequence shown here is derived from an EMBL/GenBank/DDBJ whole genome shotgun (WGS) entry which is preliminary data.</text>
</comment>
<sequence>MLSEGCVGTLNVSRNHVGHTAIIKSRGGDPHSFVAAWRQSVDTYSQRGWMKIKVLPMKTLPITGGFQCPHTQA</sequence>
<protein>
    <submittedName>
        <fullName evidence="1">Uncharacterized protein</fullName>
    </submittedName>
</protein>
<organism evidence="1 2">
    <name type="scientific">Caerostris extrusa</name>
    <name type="common">Bark spider</name>
    <name type="synonym">Caerostris bankana</name>
    <dbReference type="NCBI Taxonomy" id="172846"/>
    <lineage>
        <taxon>Eukaryota</taxon>
        <taxon>Metazoa</taxon>
        <taxon>Ecdysozoa</taxon>
        <taxon>Arthropoda</taxon>
        <taxon>Chelicerata</taxon>
        <taxon>Arachnida</taxon>
        <taxon>Araneae</taxon>
        <taxon>Araneomorphae</taxon>
        <taxon>Entelegynae</taxon>
        <taxon>Araneoidea</taxon>
        <taxon>Araneidae</taxon>
        <taxon>Caerostris</taxon>
    </lineage>
</organism>
<dbReference type="EMBL" id="BPLR01020972">
    <property type="protein sequence ID" value="GIX84493.1"/>
    <property type="molecule type" value="Genomic_DNA"/>
</dbReference>
<reference evidence="1 2" key="1">
    <citation type="submission" date="2021-06" db="EMBL/GenBank/DDBJ databases">
        <title>Caerostris extrusa draft genome.</title>
        <authorList>
            <person name="Kono N."/>
            <person name="Arakawa K."/>
        </authorList>
    </citation>
    <scope>NUCLEOTIDE SEQUENCE [LARGE SCALE GENOMIC DNA]</scope>
</reference>
<evidence type="ECO:0000313" key="2">
    <source>
        <dbReference type="Proteomes" id="UP001054945"/>
    </source>
</evidence>
<gene>
    <name evidence="1" type="ORF">CEXT_544811</name>
</gene>
<dbReference type="AlphaFoldDB" id="A0AAV4NIL3"/>
<dbReference type="Proteomes" id="UP001054945">
    <property type="component" value="Unassembled WGS sequence"/>
</dbReference>